<organism evidence="2 3">
    <name type="scientific">Dysgonomonas alginatilytica</name>
    <dbReference type="NCBI Taxonomy" id="1605892"/>
    <lineage>
        <taxon>Bacteria</taxon>
        <taxon>Pseudomonadati</taxon>
        <taxon>Bacteroidota</taxon>
        <taxon>Bacteroidia</taxon>
        <taxon>Bacteroidales</taxon>
        <taxon>Dysgonomonadaceae</taxon>
        <taxon>Dysgonomonas</taxon>
    </lineage>
</organism>
<keyword evidence="3" id="KW-1185">Reference proteome</keyword>
<proteinExistence type="predicted"/>
<dbReference type="GO" id="GO:0005524">
    <property type="term" value="F:ATP binding"/>
    <property type="evidence" value="ECO:0007669"/>
    <property type="project" value="InterPro"/>
</dbReference>
<dbReference type="Proteomes" id="UP000247973">
    <property type="component" value="Unassembled WGS sequence"/>
</dbReference>
<dbReference type="InterPro" id="IPR011009">
    <property type="entry name" value="Kinase-like_dom_sf"/>
</dbReference>
<sequence>MSDKIITIKATDGSTVQFVDKIIGSGGMKDVYFSPDKSYVVGFFRDKQDFNAKDRLQNITGIYRERIFQQEGGDYWQDLYCWPTKIVEHNGKLGLVCPTYQPCFFFKYGSVNNDFLGIKGREKEGKWFASAKNQNRFLAPEERGDWFKYLQICIRIGRAVKRMHSAGLAHSDLSYKNVLVDPTSGRAAIIDIDGLVVPGKFPPDVLGTPDFIAPEVIATKHLKIDDPNRKLPSITTDRHALAVMVYMYLLYRHPLRGGKVHDLDSGKDEELSMGEKALFIEHPTDDSNRVKSAQLQASQLPQADPTKIPYTVCGPYLKELFDRAFIDGLHNPQARPTANEWEDALLKTVDLLQPCQNSKCWHKWFVFDNSRKPKCPFCGTDYKGQLPVLNLYSSRHEGTFTPDNYRLMVYNNQYLYMWHVNRNIWPNEKLTDDQKKPVAYFVFHQNKWLLINQRLNDLEDKTEGKKIAIGEAVELTDNKQILLSKENGGRLIVVQMVNN</sequence>
<evidence type="ECO:0000259" key="1">
    <source>
        <dbReference type="PROSITE" id="PS50011"/>
    </source>
</evidence>
<comment type="caution">
    <text evidence="2">The sequence shown here is derived from an EMBL/GenBank/DDBJ whole genome shotgun (WGS) entry which is preliminary data.</text>
</comment>
<feature type="domain" description="Protein kinase" evidence="1">
    <location>
        <begin position="17"/>
        <end position="365"/>
    </location>
</feature>
<dbReference type="Gene3D" id="1.10.510.10">
    <property type="entry name" value="Transferase(Phosphotransferase) domain 1"/>
    <property type="match status" value="1"/>
</dbReference>
<accession>A0A2V3PK46</accession>
<name>A0A2V3PK46_9BACT</name>
<reference evidence="2 3" key="1">
    <citation type="submission" date="2018-03" db="EMBL/GenBank/DDBJ databases">
        <title>Genomic Encyclopedia of Archaeal and Bacterial Type Strains, Phase II (KMG-II): from individual species to whole genera.</title>
        <authorList>
            <person name="Goeker M."/>
        </authorList>
    </citation>
    <scope>NUCLEOTIDE SEQUENCE [LARGE SCALE GENOMIC DNA]</scope>
    <source>
        <strain evidence="2 3">DSM 100214</strain>
    </source>
</reference>
<dbReference type="PROSITE" id="PS50011">
    <property type="entry name" value="PROTEIN_KINASE_DOM"/>
    <property type="match status" value="1"/>
</dbReference>
<dbReference type="SUPFAM" id="SSF56112">
    <property type="entry name" value="Protein kinase-like (PK-like)"/>
    <property type="match status" value="1"/>
</dbReference>
<protein>
    <submittedName>
        <fullName evidence="2">Protein kinase-like protein</fullName>
    </submittedName>
</protein>
<keyword evidence="2" id="KW-0418">Kinase</keyword>
<dbReference type="OrthoDB" id="1022767at2"/>
<dbReference type="EMBL" id="QICL01000024">
    <property type="protein sequence ID" value="PXV61868.1"/>
    <property type="molecule type" value="Genomic_DNA"/>
</dbReference>
<gene>
    <name evidence="2" type="ORF">CLV62_12423</name>
</gene>
<keyword evidence="2" id="KW-0808">Transferase</keyword>
<dbReference type="GO" id="GO:0004672">
    <property type="term" value="F:protein kinase activity"/>
    <property type="evidence" value="ECO:0007669"/>
    <property type="project" value="InterPro"/>
</dbReference>
<dbReference type="Pfam" id="PF00069">
    <property type="entry name" value="Pkinase"/>
    <property type="match status" value="1"/>
</dbReference>
<dbReference type="InterPro" id="IPR000719">
    <property type="entry name" value="Prot_kinase_dom"/>
</dbReference>
<dbReference type="RefSeq" id="WP_110311747.1">
    <property type="nucleotide sequence ID" value="NZ_QICL01000024.1"/>
</dbReference>
<dbReference type="AlphaFoldDB" id="A0A2V3PK46"/>
<evidence type="ECO:0000313" key="2">
    <source>
        <dbReference type="EMBL" id="PXV61868.1"/>
    </source>
</evidence>
<evidence type="ECO:0000313" key="3">
    <source>
        <dbReference type="Proteomes" id="UP000247973"/>
    </source>
</evidence>